<dbReference type="Pfam" id="PF13469">
    <property type="entry name" value="Sulfotransfer_3"/>
    <property type="match status" value="1"/>
</dbReference>
<evidence type="ECO:0000256" key="1">
    <source>
        <dbReference type="ARBA" id="ARBA00022679"/>
    </source>
</evidence>
<reference evidence="2" key="1">
    <citation type="submission" date="2013-08" db="EMBL/GenBank/DDBJ databases">
        <authorList>
            <person name="Mendez C."/>
            <person name="Richter M."/>
            <person name="Ferrer M."/>
            <person name="Sanchez J."/>
        </authorList>
    </citation>
    <scope>NUCLEOTIDE SEQUENCE</scope>
</reference>
<accession>T1B0D7</accession>
<comment type="caution">
    <text evidence="2">The sequence shown here is derived from an EMBL/GenBank/DDBJ whole genome shotgun (WGS) entry which is preliminary data.</text>
</comment>
<dbReference type="InterPro" id="IPR027417">
    <property type="entry name" value="P-loop_NTPase"/>
</dbReference>
<dbReference type="SUPFAM" id="SSF52540">
    <property type="entry name" value="P-loop containing nucleoside triphosphate hydrolases"/>
    <property type="match status" value="1"/>
</dbReference>
<dbReference type="EMBL" id="AUZZ01005952">
    <property type="protein sequence ID" value="EQD47825.1"/>
    <property type="molecule type" value="Genomic_DNA"/>
</dbReference>
<dbReference type="Gene3D" id="3.40.50.300">
    <property type="entry name" value="P-loop containing nucleotide triphosphate hydrolases"/>
    <property type="match status" value="1"/>
</dbReference>
<organism evidence="2">
    <name type="scientific">mine drainage metagenome</name>
    <dbReference type="NCBI Taxonomy" id="410659"/>
    <lineage>
        <taxon>unclassified sequences</taxon>
        <taxon>metagenomes</taxon>
        <taxon>ecological metagenomes</taxon>
    </lineage>
</organism>
<evidence type="ECO:0000313" key="2">
    <source>
        <dbReference type="EMBL" id="EQD47825.1"/>
    </source>
</evidence>
<dbReference type="GO" id="GO:0005794">
    <property type="term" value="C:Golgi apparatus"/>
    <property type="evidence" value="ECO:0007669"/>
    <property type="project" value="UniProtKB-ARBA"/>
</dbReference>
<protein>
    <submittedName>
        <fullName evidence="2">Sulfotransferase</fullName>
    </submittedName>
</protein>
<dbReference type="GO" id="GO:0008476">
    <property type="term" value="F:protein-tyrosine sulfotransferase activity"/>
    <property type="evidence" value="ECO:0007669"/>
    <property type="project" value="InterPro"/>
</dbReference>
<proteinExistence type="predicted"/>
<dbReference type="PANTHER" id="PTHR12788">
    <property type="entry name" value="PROTEIN-TYROSINE SULFOTRANSFERASE 2"/>
    <property type="match status" value="1"/>
</dbReference>
<dbReference type="PANTHER" id="PTHR12788:SF10">
    <property type="entry name" value="PROTEIN-TYROSINE SULFOTRANSFERASE"/>
    <property type="match status" value="1"/>
</dbReference>
<sequence length="177" mass="19842">YARLAGAGDNPEVIIEKQPMNYLYLGAIRRALPQARLVLVSRAPLDICFAMYRTLFGEAYQFSYDFNDLARYYAAYARLVQHWRDAFGAAIHEVRYDDLVSDPIRVGAAAAAACGLQWRDAAVEIERNVAVCLTQSAAQVRRPIYGSSTGRWRHYRAHLGPLIQALRNHGVGLAELD</sequence>
<dbReference type="InterPro" id="IPR026634">
    <property type="entry name" value="TPST-like"/>
</dbReference>
<keyword evidence="1 2" id="KW-0808">Transferase</keyword>
<feature type="non-terminal residue" evidence="2">
    <location>
        <position position="1"/>
    </location>
</feature>
<reference evidence="2" key="2">
    <citation type="journal article" date="2014" name="ISME J.">
        <title>Microbial stratification in low pH oxic and suboxic macroscopic growths along an acid mine drainage.</title>
        <authorList>
            <person name="Mendez-Garcia C."/>
            <person name="Mesa V."/>
            <person name="Sprenger R.R."/>
            <person name="Richter M."/>
            <person name="Diez M.S."/>
            <person name="Solano J."/>
            <person name="Bargiela R."/>
            <person name="Golyshina O.V."/>
            <person name="Manteca A."/>
            <person name="Ramos J.L."/>
            <person name="Gallego J.R."/>
            <person name="Llorente I."/>
            <person name="Martins Dos Santos V.A."/>
            <person name="Jensen O.N."/>
            <person name="Pelaez A.I."/>
            <person name="Sanchez J."/>
            <person name="Ferrer M."/>
        </authorList>
    </citation>
    <scope>NUCLEOTIDE SEQUENCE</scope>
</reference>
<dbReference type="AlphaFoldDB" id="T1B0D7"/>
<name>T1B0D7_9ZZZZ</name>
<gene>
    <name evidence="2" type="ORF">B2A_08276</name>
</gene>